<evidence type="ECO:0000256" key="4">
    <source>
        <dbReference type="ARBA" id="ARBA00012745"/>
    </source>
</evidence>
<dbReference type="Gene3D" id="3.30.230.20">
    <property type="entry name" value="lpxc deacetylase, domain 1"/>
    <property type="match status" value="1"/>
</dbReference>
<name>A0ABT0GIS4_9GAMM</name>
<dbReference type="GO" id="GO:0103117">
    <property type="term" value="F:UDP-3-O-acyl-N-acetylglucosamine deacetylase activity"/>
    <property type="evidence" value="ECO:0007669"/>
    <property type="project" value="UniProtKB-EC"/>
</dbReference>
<evidence type="ECO:0000256" key="8">
    <source>
        <dbReference type="ARBA" id="ARBA00022801"/>
    </source>
</evidence>
<evidence type="ECO:0000256" key="2">
    <source>
        <dbReference type="ARBA" id="ARBA00002923"/>
    </source>
</evidence>
<dbReference type="SUPFAM" id="SSF54211">
    <property type="entry name" value="Ribosomal protein S5 domain 2-like"/>
    <property type="match status" value="2"/>
</dbReference>
<dbReference type="HAMAP" id="MF_00388">
    <property type="entry name" value="LpxC"/>
    <property type="match status" value="1"/>
</dbReference>
<proteinExistence type="inferred from homology"/>
<comment type="pathway">
    <text evidence="3 12">Glycolipid biosynthesis; lipid IV(A) biosynthesis; lipid IV(A) from (3R)-3-hydroxytetradecanoyl-[acyl-carrier-protein] and UDP-N-acetyl-alpha-D-glucosamine: step 2/6.</text>
</comment>
<evidence type="ECO:0000313" key="13">
    <source>
        <dbReference type="EMBL" id="MCK7594104.1"/>
    </source>
</evidence>
<evidence type="ECO:0000256" key="3">
    <source>
        <dbReference type="ARBA" id="ARBA00005002"/>
    </source>
</evidence>
<dbReference type="Proteomes" id="UP001431449">
    <property type="component" value="Unassembled WGS sequence"/>
</dbReference>
<dbReference type="NCBIfam" id="TIGR00325">
    <property type="entry name" value="lpxC"/>
    <property type="match status" value="1"/>
</dbReference>
<dbReference type="EC" id="3.5.1.108" evidence="4 12"/>
<evidence type="ECO:0000256" key="12">
    <source>
        <dbReference type="HAMAP-Rule" id="MF_00388"/>
    </source>
</evidence>
<feature type="active site" description="Proton donor" evidence="12">
    <location>
        <position position="273"/>
    </location>
</feature>
<feature type="binding site" evidence="12">
    <location>
        <position position="250"/>
    </location>
    <ligand>
        <name>Zn(2+)</name>
        <dbReference type="ChEBI" id="CHEBI:29105"/>
    </ligand>
</feature>
<keyword evidence="14" id="KW-1185">Reference proteome</keyword>
<protein>
    <recommendedName>
        <fullName evidence="4 12">UDP-3-O-acyl-N-acetylglucosamine deacetylase</fullName>
        <shortName evidence="12">UDP-3-O-acyl-GlcNAc deacetylase</shortName>
        <ecNumber evidence="4 12">3.5.1.108</ecNumber>
    </recommendedName>
    <alternativeName>
        <fullName evidence="12">UDP-3-O-[R-3-hydroxymyristoyl]-N-acetylglucosamine deacetylase</fullName>
    </alternativeName>
</protein>
<comment type="cofactor">
    <cofactor evidence="1 12">
        <name>Zn(2+)</name>
        <dbReference type="ChEBI" id="CHEBI:29105"/>
    </cofactor>
</comment>
<comment type="caution">
    <text evidence="13">The sequence shown here is derived from an EMBL/GenBank/DDBJ whole genome shotgun (WGS) entry which is preliminary data.</text>
</comment>
<dbReference type="InterPro" id="IPR004463">
    <property type="entry name" value="UDP-acyl_GlcNac_deAcase"/>
</dbReference>
<sequence length="307" mass="32794">MTVSALPLDPPLQCTVATPVSIRGIGVHAGESVFLELLPAEVDSGVVFERSDLPAGRGRIAASWRNVTDTRLCTVIANDSGATVSTLEHLMAALAACGIDNVLVRLDGPEVPILDGSAAQWMELIRGAGVVPQPVRRRQLRILRPVRIEDGEKWAMLLPDRASRYSIGIEFSDPLIGRQGFDFTLSTEGFRREIAPARTFGFAREVSAMQAAGRALGGSLDNAVVVEDGKVLNPGGLRFRDEFVRHKLLDCIGDLYLAGGPIQGHLVASRPGHALNVDLLRALFATEGAWCWGGRTEAGCPELAAAA</sequence>
<dbReference type="Gene3D" id="3.30.1700.10">
    <property type="entry name" value="lpxc deacetylase, domain 2"/>
    <property type="match status" value="1"/>
</dbReference>
<keyword evidence="9 12" id="KW-0862">Zinc</keyword>
<dbReference type="PANTHER" id="PTHR33694">
    <property type="entry name" value="UDP-3-O-ACYL-N-ACETYLGLUCOSAMINE DEACETYLASE 1, MITOCHONDRIAL-RELATED"/>
    <property type="match status" value="1"/>
</dbReference>
<evidence type="ECO:0000256" key="6">
    <source>
        <dbReference type="ARBA" id="ARBA00022556"/>
    </source>
</evidence>
<comment type="function">
    <text evidence="2 12">Catalyzes the hydrolysis of UDP-3-O-myristoyl-N-acetylglucosamine to form UDP-3-O-myristoylglucosamine and acetate, the committed step in lipid A biosynthesis.</text>
</comment>
<evidence type="ECO:0000256" key="10">
    <source>
        <dbReference type="ARBA" id="ARBA00023098"/>
    </source>
</evidence>
<evidence type="ECO:0000256" key="1">
    <source>
        <dbReference type="ARBA" id="ARBA00001947"/>
    </source>
</evidence>
<dbReference type="RefSeq" id="WP_248209091.1">
    <property type="nucleotide sequence ID" value="NZ_JALNMH010000008.1"/>
</dbReference>
<keyword evidence="10 12" id="KW-0443">Lipid metabolism</keyword>
<keyword evidence="5 12" id="KW-0444">Lipid biosynthesis</keyword>
<evidence type="ECO:0000256" key="9">
    <source>
        <dbReference type="ARBA" id="ARBA00022833"/>
    </source>
</evidence>
<evidence type="ECO:0000256" key="11">
    <source>
        <dbReference type="ARBA" id="ARBA00024535"/>
    </source>
</evidence>
<dbReference type="PANTHER" id="PTHR33694:SF1">
    <property type="entry name" value="UDP-3-O-ACYL-N-ACETYLGLUCOSAMINE DEACETYLASE 1, MITOCHONDRIAL-RELATED"/>
    <property type="match status" value="1"/>
</dbReference>
<reference evidence="13" key="1">
    <citation type="submission" date="2022-04" db="EMBL/GenBank/DDBJ databases">
        <title>Lysobacter sp. CAU 1642 isolated from sea sand.</title>
        <authorList>
            <person name="Kim W."/>
        </authorList>
    </citation>
    <scope>NUCLEOTIDE SEQUENCE</scope>
    <source>
        <strain evidence="13">CAU 1642</strain>
    </source>
</reference>
<feature type="binding site" evidence="12">
    <location>
        <position position="246"/>
    </location>
    <ligand>
        <name>Zn(2+)</name>
        <dbReference type="ChEBI" id="CHEBI:29105"/>
    </ligand>
</feature>
<evidence type="ECO:0000256" key="5">
    <source>
        <dbReference type="ARBA" id="ARBA00022516"/>
    </source>
</evidence>
<keyword evidence="6 12" id="KW-0441">Lipid A biosynthesis</keyword>
<accession>A0ABT0GIS4</accession>
<dbReference type="Pfam" id="PF03331">
    <property type="entry name" value="LpxC"/>
    <property type="match status" value="1"/>
</dbReference>
<evidence type="ECO:0000313" key="14">
    <source>
        <dbReference type="Proteomes" id="UP001431449"/>
    </source>
</evidence>
<comment type="similarity">
    <text evidence="12">Belongs to the LpxC family.</text>
</comment>
<evidence type="ECO:0000256" key="7">
    <source>
        <dbReference type="ARBA" id="ARBA00022723"/>
    </source>
</evidence>
<gene>
    <name evidence="12 13" type="primary">lpxC</name>
    <name evidence="13" type="ORF">M0G41_10515</name>
</gene>
<organism evidence="13 14">
    <name type="scientific">Pseudomarimonas salicorniae</name>
    <dbReference type="NCBI Taxonomy" id="2933270"/>
    <lineage>
        <taxon>Bacteria</taxon>
        <taxon>Pseudomonadati</taxon>
        <taxon>Pseudomonadota</taxon>
        <taxon>Gammaproteobacteria</taxon>
        <taxon>Lysobacterales</taxon>
        <taxon>Lysobacteraceae</taxon>
        <taxon>Pseudomarimonas</taxon>
    </lineage>
</organism>
<dbReference type="InterPro" id="IPR015870">
    <property type="entry name" value="UDP-acyl_N-AcGlcN_deAcase_N"/>
</dbReference>
<keyword evidence="7 12" id="KW-0479">Metal-binding</keyword>
<feature type="binding site" evidence="12">
    <location>
        <position position="89"/>
    </location>
    <ligand>
        <name>Zn(2+)</name>
        <dbReference type="ChEBI" id="CHEBI:29105"/>
    </ligand>
</feature>
<dbReference type="EMBL" id="JALNMH010000008">
    <property type="protein sequence ID" value="MCK7594104.1"/>
    <property type="molecule type" value="Genomic_DNA"/>
</dbReference>
<dbReference type="InterPro" id="IPR011334">
    <property type="entry name" value="UDP-acyl_GlcNac_deAcase_C"/>
</dbReference>
<comment type="catalytic activity">
    <reaction evidence="11 12">
        <text>a UDP-3-O-[(3R)-3-hydroxyacyl]-N-acetyl-alpha-D-glucosamine + H2O = a UDP-3-O-[(3R)-3-hydroxyacyl]-alpha-D-glucosamine + acetate</text>
        <dbReference type="Rhea" id="RHEA:67816"/>
        <dbReference type="ChEBI" id="CHEBI:15377"/>
        <dbReference type="ChEBI" id="CHEBI:30089"/>
        <dbReference type="ChEBI" id="CHEBI:137740"/>
        <dbReference type="ChEBI" id="CHEBI:173225"/>
        <dbReference type="EC" id="3.5.1.108"/>
    </reaction>
</comment>
<keyword evidence="8 12" id="KW-0378">Hydrolase</keyword>
<dbReference type="InterPro" id="IPR020568">
    <property type="entry name" value="Ribosomal_Su5_D2-typ_SF"/>
</dbReference>